<evidence type="ECO:0000256" key="1">
    <source>
        <dbReference type="SAM" id="Coils"/>
    </source>
</evidence>
<name>A0A9W7JBA8_HIBTR</name>
<accession>A0A9W7JBA8</accession>
<gene>
    <name evidence="2" type="ORF">HRI_004810800</name>
</gene>
<dbReference type="EMBL" id="BSYR01000061">
    <property type="protein sequence ID" value="GMJ11416.1"/>
    <property type="molecule type" value="Genomic_DNA"/>
</dbReference>
<dbReference type="OrthoDB" id="997337at2759"/>
<evidence type="ECO:0000313" key="3">
    <source>
        <dbReference type="Proteomes" id="UP001165190"/>
    </source>
</evidence>
<dbReference type="PANTHER" id="PTHR31029:SF3">
    <property type="entry name" value="IRK-INTERACTING PROTEIN"/>
    <property type="match status" value="1"/>
</dbReference>
<evidence type="ECO:0008006" key="4">
    <source>
        <dbReference type="Google" id="ProtNLM"/>
    </source>
</evidence>
<dbReference type="PANTHER" id="PTHR31029">
    <property type="entry name" value="CYCLIN-DEPENDENT KINASE-LIKE PROTEIN"/>
    <property type="match status" value="1"/>
</dbReference>
<sequence length="525" mass="59506">MLSIEKLKRELMEANENRDAASMEVAEMRSSLGDLKQKLEYLETYCEELKKALRQATQTKNSQINEKLGKGKSIGGNEENPMPVGEEVMVEGFLQIVSEARLSVKQFCKTLVAQIEESDSTLMDNLNLLLQPYKLSLNSKYSKAVLYHLEAIVNQSPYQDFENSVFQKNGSPKLLDPQEDRQAQFSSFVALRNLSFQEEAPKRLGFGIVNQVRRSIGSVMNSQMASNKQKPKGKLRQIERPICKSKNEARNQQKEFEDLFAENSYLKEFIEQFIADHLQVPAIPKQEISIDQLAGLDFHSDFDVKDELGMDSGLEGDDEELDGMGLDDLDDPLPNEETIPKNSQQNTMAEFLIKIDEDVASNVDFPDFTICFDGEQETIVGYSFPLSLVPTVKRIINIYGDVSASSSMKNSNITGKIYLFFCATIKEMQDLQLHEVTEKKMLTWRDAIKDALRINFKVEFAMSHLKKIVRAYFGYIGQQMLQTIEDKLEALYKEHAEATEGFKDCLANAMDFHGQSVSSGLYSPN</sequence>
<keyword evidence="3" id="KW-1185">Reference proteome</keyword>
<evidence type="ECO:0000313" key="2">
    <source>
        <dbReference type="EMBL" id="GMJ11416.1"/>
    </source>
</evidence>
<dbReference type="Proteomes" id="UP001165190">
    <property type="component" value="Unassembled WGS sequence"/>
</dbReference>
<proteinExistence type="predicted"/>
<feature type="coiled-coil region" evidence="1">
    <location>
        <begin position="4"/>
        <end position="66"/>
    </location>
</feature>
<dbReference type="AlphaFoldDB" id="A0A9W7JBA8"/>
<reference evidence="2" key="1">
    <citation type="submission" date="2023-05" db="EMBL/GenBank/DDBJ databases">
        <title>Genome and transcriptome analyses reveal genes involved in the formation of fine ridges on petal epidermal cells in Hibiscus trionum.</title>
        <authorList>
            <person name="Koshimizu S."/>
            <person name="Masuda S."/>
            <person name="Ishii T."/>
            <person name="Shirasu K."/>
            <person name="Hoshino A."/>
            <person name="Arita M."/>
        </authorList>
    </citation>
    <scope>NUCLEOTIDE SEQUENCE</scope>
    <source>
        <strain evidence="2">Hamamatsu line</strain>
    </source>
</reference>
<protein>
    <recommendedName>
        <fullName evidence="4">Fiber Fb17-like protein</fullName>
    </recommendedName>
</protein>
<dbReference type="InterPro" id="IPR042316">
    <property type="entry name" value="IRKI-like"/>
</dbReference>
<comment type="caution">
    <text evidence="2">The sequence shown here is derived from an EMBL/GenBank/DDBJ whole genome shotgun (WGS) entry which is preliminary data.</text>
</comment>
<keyword evidence="1" id="KW-0175">Coiled coil</keyword>
<organism evidence="2 3">
    <name type="scientific">Hibiscus trionum</name>
    <name type="common">Flower of an hour</name>
    <dbReference type="NCBI Taxonomy" id="183268"/>
    <lineage>
        <taxon>Eukaryota</taxon>
        <taxon>Viridiplantae</taxon>
        <taxon>Streptophyta</taxon>
        <taxon>Embryophyta</taxon>
        <taxon>Tracheophyta</taxon>
        <taxon>Spermatophyta</taxon>
        <taxon>Magnoliopsida</taxon>
        <taxon>eudicotyledons</taxon>
        <taxon>Gunneridae</taxon>
        <taxon>Pentapetalae</taxon>
        <taxon>rosids</taxon>
        <taxon>malvids</taxon>
        <taxon>Malvales</taxon>
        <taxon>Malvaceae</taxon>
        <taxon>Malvoideae</taxon>
        <taxon>Hibiscus</taxon>
    </lineage>
</organism>